<dbReference type="EMBL" id="BTSX01000001">
    <property type="protein sequence ID" value="GMS80119.1"/>
    <property type="molecule type" value="Genomic_DNA"/>
</dbReference>
<accession>A0AAV5SBG1</accession>
<dbReference type="Pfam" id="PF12341">
    <property type="entry name" value="Mcl1_mid"/>
    <property type="match status" value="1"/>
</dbReference>
<evidence type="ECO:0000256" key="2">
    <source>
        <dbReference type="ARBA" id="ARBA00022574"/>
    </source>
</evidence>
<dbReference type="PANTHER" id="PTHR19932:SF10">
    <property type="entry name" value="WD REPEAT AND HMG-BOX DNA-BINDING PROTEIN 1"/>
    <property type="match status" value="1"/>
</dbReference>
<dbReference type="SMART" id="SM00320">
    <property type="entry name" value="WD40"/>
    <property type="match status" value="4"/>
</dbReference>
<dbReference type="InterPro" id="IPR022100">
    <property type="entry name" value="WDHD1/CFT4_beta-prop_2nd"/>
</dbReference>
<gene>
    <name evidence="9" type="ORF">PENTCL1PPCAC_2294</name>
</gene>
<evidence type="ECO:0000256" key="1">
    <source>
        <dbReference type="ARBA" id="ARBA00004123"/>
    </source>
</evidence>
<sequence>RCSMKFVPSRQIHSRGLLAIACNMDCSDEKVVSCGGDGIVGLWDNNALSADGSPRKREISDRTHACCALYNNQVFVGFTQTDLSTGVEKQVVGSLRMDDEKDAVKSIMNFSLDVTAVRVSKNWVIAGSSDFSVKRAERIDPSSGYSRYDLNAQVLDIQISPTDKMFAVSSCDGLVTLFTGDDTEVVSSHRMFTPIRDLDESFPRVIMAWSVDGQSLFVPCKGMVKVLAMKGGKWSIERQFKHDDDKEDDFSVVAISPCGKYLAASSMASLIHIWEIESGLLISTANYGNERAGRITGLAYLGEKSKKLVVADSLGNIVTLEEAGPSNQNKEDIKSNLFIDDEAMQEDSFDANDQKKEEEEDEVVVNKNKKLIMEDDEDTRMSSSIAAIKKKYGYDDDGEREREEGLEGDSFGEDPFENIDAHPASTMKMMDKSVKSGPLRVIEKYTPPTPPSLFSSASSPRNLNQRYLKWNGYGTIRVLESEDGESSLEIRFHDSSIHSEILLSNSDMSYSMGDLNDKVVALATRIKSVSKHLYVKRLNSWDSTDEHWEIQLTKGELPDDVVVSSDFVALICENRNIRVFTHSGTQRHVITHPTPILTLSSFSDRLAVVSIAGGPLFSSHNDETHYEFPLVINEYRLGATSQWWSSTAMTDSCASPPIRDQCVSLSLGTTLTWMGYTNRGRIVVQGSDSVIRLLVSPPHSTPFWTPIFDGRDSLTSPSDSIWPVSIVEKPMTQLRYVYCRGVKYPMATLKLSPIVANWSLPLCNKTSDKSLLEEELFLNELALSAATDSSEMKDLSSNHLKAIIKLFSLAIKGDRESRAVEMANLTTSSKGVQFLVNWAAKQRRNAVVDKVSEIARRKADEEDEVLNRQSGYCGWEGREKGNEEREDRVVPKKVALRRSIVVPSGNKYRLSEDKDKSPLSSMERQSEIGSQGVFHLDTTITAPLKNPFKRSLDESVADTSSTSVFDDLDSPAPTRKKLRETQNTVLPPIAQKQAKLSFGSNKKTSGYDLWLIENEERLKDEFMGGEEDFSKYCTQAYRMLSAADRKEWRTKAEA</sequence>
<name>A0AAV5SBG1_9BILA</name>
<dbReference type="InterPro" id="IPR057646">
    <property type="entry name" value="WD40_WDHD1_1st"/>
</dbReference>
<evidence type="ECO:0000313" key="10">
    <source>
        <dbReference type="Proteomes" id="UP001432027"/>
    </source>
</evidence>
<dbReference type="InterPro" id="IPR036322">
    <property type="entry name" value="WD40_repeat_dom_sf"/>
</dbReference>
<dbReference type="GO" id="GO:0006261">
    <property type="term" value="P:DNA-templated DNA replication"/>
    <property type="evidence" value="ECO:0007669"/>
    <property type="project" value="TreeGrafter"/>
</dbReference>
<dbReference type="Proteomes" id="UP001432027">
    <property type="component" value="Unassembled WGS sequence"/>
</dbReference>
<comment type="subcellular location">
    <subcellularLocation>
        <location evidence="1">Nucleus</location>
    </subcellularLocation>
</comment>
<dbReference type="SUPFAM" id="SSF50952">
    <property type="entry name" value="Soluble quinoprotein glucose dehydrogenase"/>
    <property type="match status" value="1"/>
</dbReference>
<evidence type="ECO:0000256" key="5">
    <source>
        <dbReference type="SAM" id="MobiDB-lite"/>
    </source>
</evidence>
<keyword evidence="10" id="KW-1185">Reference proteome</keyword>
<keyword evidence="4" id="KW-0539">Nucleus</keyword>
<feature type="compositionally biased region" description="Polar residues" evidence="5">
    <location>
        <begin position="918"/>
        <end position="927"/>
    </location>
</feature>
<feature type="non-terminal residue" evidence="9">
    <location>
        <position position="1"/>
    </location>
</feature>
<protein>
    <recommendedName>
        <fullName evidence="11">Minichromosome loss protein Mcl1 middle region domain-containing protein</fullName>
    </recommendedName>
</protein>
<evidence type="ECO:0000259" key="8">
    <source>
        <dbReference type="Pfam" id="PF24817"/>
    </source>
</evidence>
<evidence type="ECO:0000256" key="4">
    <source>
        <dbReference type="ARBA" id="ARBA00023242"/>
    </source>
</evidence>
<feature type="region of interest" description="Disordered" evidence="5">
    <location>
        <begin position="955"/>
        <end position="976"/>
    </location>
</feature>
<evidence type="ECO:0008006" key="11">
    <source>
        <dbReference type="Google" id="ProtNLM"/>
    </source>
</evidence>
<evidence type="ECO:0000313" key="9">
    <source>
        <dbReference type="EMBL" id="GMS80119.1"/>
    </source>
</evidence>
<dbReference type="InterPro" id="IPR048591">
    <property type="entry name" value="WDHD1/CFT4_hel"/>
</dbReference>
<feature type="region of interest" description="Disordered" evidence="5">
    <location>
        <begin position="907"/>
        <end position="927"/>
    </location>
</feature>
<proteinExistence type="predicted"/>
<feature type="domain" description="WDHD1/CFT4 second beta-propeller" evidence="6">
    <location>
        <begin position="454"/>
        <end position="762"/>
    </location>
</feature>
<dbReference type="GO" id="GO:0000278">
    <property type="term" value="P:mitotic cell cycle"/>
    <property type="evidence" value="ECO:0007669"/>
    <property type="project" value="TreeGrafter"/>
</dbReference>
<dbReference type="GO" id="GO:0006281">
    <property type="term" value="P:DNA repair"/>
    <property type="evidence" value="ECO:0007669"/>
    <property type="project" value="TreeGrafter"/>
</dbReference>
<keyword evidence="3" id="KW-0677">Repeat</keyword>
<comment type="caution">
    <text evidence="9">The sequence shown here is derived from an EMBL/GenBank/DDBJ whole genome shotgun (WGS) entry which is preliminary data.</text>
</comment>
<dbReference type="Gene3D" id="2.130.10.10">
    <property type="entry name" value="YVTN repeat-like/Quinoprotein amine dehydrogenase"/>
    <property type="match status" value="2"/>
</dbReference>
<dbReference type="InterPro" id="IPR001680">
    <property type="entry name" value="WD40_rpt"/>
</dbReference>
<dbReference type="GO" id="GO:0003682">
    <property type="term" value="F:chromatin binding"/>
    <property type="evidence" value="ECO:0007669"/>
    <property type="project" value="TreeGrafter"/>
</dbReference>
<dbReference type="SUPFAM" id="SSF50978">
    <property type="entry name" value="WD40 repeat-like"/>
    <property type="match status" value="1"/>
</dbReference>
<feature type="compositionally biased region" description="Acidic residues" evidence="5">
    <location>
        <begin position="406"/>
        <end position="416"/>
    </location>
</feature>
<dbReference type="InterPro" id="IPR011041">
    <property type="entry name" value="Quinoprot_gluc/sorb_DH_b-prop"/>
</dbReference>
<organism evidence="9 10">
    <name type="scientific">Pristionchus entomophagus</name>
    <dbReference type="NCBI Taxonomy" id="358040"/>
    <lineage>
        <taxon>Eukaryota</taxon>
        <taxon>Metazoa</taxon>
        <taxon>Ecdysozoa</taxon>
        <taxon>Nematoda</taxon>
        <taxon>Chromadorea</taxon>
        <taxon>Rhabditida</taxon>
        <taxon>Rhabditina</taxon>
        <taxon>Diplogasteromorpha</taxon>
        <taxon>Diplogasteroidea</taxon>
        <taxon>Neodiplogasteridae</taxon>
        <taxon>Pristionchus</taxon>
    </lineage>
</organism>
<reference evidence="9" key="1">
    <citation type="submission" date="2023-10" db="EMBL/GenBank/DDBJ databases">
        <title>Genome assembly of Pristionchus species.</title>
        <authorList>
            <person name="Yoshida K."/>
            <person name="Sommer R.J."/>
        </authorList>
    </citation>
    <scope>NUCLEOTIDE SEQUENCE</scope>
    <source>
        <strain evidence="9">RS0144</strain>
    </source>
</reference>
<dbReference type="InterPro" id="IPR015943">
    <property type="entry name" value="WD40/YVTN_repeat-like_dom_sf"/>
</dbReference>
<dbReference type="GO" id="GO:0043596">
    <property type="term" value="C:nuclear replication fork"/>
    <property type="evidence" value="ECO:0007669"/>
    <property type="project" value="TreeGrafter"/>
</dbReference>
<dbReference type="Pfam" id="PF20946">
    <property type="entry name" value="Ctf4_C"/>
    <property type="match status" value="1"/>
</dbReference>
<dbReference type="PANTHER" id="PTHR19932">
    <property type="entry name" value="WD REPEAT AND HMG-BOX DNA BINDING PROTEIN"/>
    <property type="match status" value="1"/>
</dbReference>
<evidence type="ECO:0000259" key="6">
    <source>
        <dbReference type="Pfam" id="PF12341"/>
    </source>
</evidence>
<dbReference type="AlphaFoldDB" id="A0AAV5SBG1"/>
<feature type="domain" description="WDHD1 first WD40" evidence="8">
    <location>
        <begin position="10"/>
        <end position="317"/>
    </location>
</feature>
<evidence type="ECO:0000256" key="3">
    <source>
        <dbReference type="ARBA" id="ARBA00022737"/>
    </source>
</evidence>
<dbReference type="Pfam" id="PF24817">
    <property type="entry name" value="WD40_WDHD1_1st"/>
    <property type="match status" value="1"/>
</dbReference>
<keyword evidence="2" id="KW-0853">WD repeat</keyword>
<evidence type="ECO:0000259" key="7">
    <source>
        <dbReference type="Pfam" id="PF20946"/>
    </source>
</evidence>
<feature type="region of interest" description="Disordered" evidence="5">
    <location>
        <begin position="392"/>
        <end position="416"/>
    </location>
</feature>
<feature type="domain" description="WDHD1/CFT4 helical bundle" evidence="7">
    <location>
        <begin position="786"/>
        <end position="860"/>
    </location>
</feature>